<reference evidence="2 3" key="1">
    <citation type="journal article" date="2015" name="Nature">
        <title>rRNA introns, odd ribosomes, and small enigmatic genomes across a large radiation of phyla.</title>
        <authorList>
            <person name="Brown C.T."/>
            <person name="Hug L.A."/>
            <person name="Thomas B.C."/>
            <person name="Sharon I."/>
            <person name="Castelle C.J."/>
            <person name="Singh A."/>
            <person name="Wilkins M.J."/>
            <person name="Williams K.H."/>
            <person name="Banfield J.F."/>
        </authorList>
    </citation>
    <scope>NUCLEOTIDE SEQUENCE [LARGE SCALE GENOMIC DNA]</scope>
</reference>
<dbReference type="Proteomes" id="UP000033876">
    <property type="component" value="Unassembled WGS sequence"/>
</dbReference>
<dbReference type="AlphaFoldDB" id="A0A0G0K3X8"/>
<name>A0A0G0K3X8_9BACT</name>
<proteinExistence type="predicted"/>
<sequence>MENNKTNVLVSTFGDQKRWVNHKNKIPIMPSGKSASRLPKNRPAA</sequence>
<protein>
    <submittedName>
        <fullName evidence="2">Uncharacterized protein</fullName>
    </submittedName>
</protein>
<evidence type="ECO:0000256" key="1">
    <source>
        <dbReference type="SAM" id="MobiDB-lite"/>
    </source>
</evidence>
<accession>A0A0G0K3X8</accession>
<organism evidence="2 3">
    <name type="scientific">Candidatus Nomurabacteria bacterium GW2011_GWB1_37_5</name>
    <dbReference type="NCBI Taxonomy" id="1618742"/>
    <lineage>
        <taxon>Bacteria</taxon>
        <taxon>Candidatus Nomuraibacteriota</taxon>
    </lineage>
</organism>
<feature type="region of interest" description="Disordered" evidence="1">
    <location>
        <begin position="26"/>
        <end position="45"/>
    </location>
</feature>
<dbReference type="EMBL" id="LBTF01000017">
    <property type="protein sequence ID" value="KKQ35341.1"/>
    <property type="molecule type" value="Genomic_DNA"/>
</dbReference>
<gene>
    <name evidence="2" type="ORF">US50_C0017G0002</name>
</gene>
<evidence type="ECO:0000313" key="3">
    <source>
        <dbReference type="Proteomes" id="UP000033876"/>
    </source>
</evidence>
<comment type="caution">
    <text evidence="2">The sequence shown here is derived from an EMBL/GenBank/DDBJ whole genome shotgun (WGS) entry which is preliminary data.</text>
</comment>
<evidence type="ECO:0000313" key="2">
    <source>
        <dbReference type="EMBL" id="KKQ35341.1"/>
    </source>
</evidence>